<dbReference type="Pfam" id="PF06108">
    <property type="entry name" value="DUF952"/>
    <property type="match status" value="1"/>
</dbReference>
<protein>
    <recommendedName>
        <fullName evidence="3">DUF952 domain-containing protein</fullName>
    </recommendedName>
</protein>
<dbReference type="Proteomes" id="UP000824596">
    <property type="component" value="Unassembled WGS sequence"/>
</dbReference>
<evidence type="ECO:0008006" key="3">
    <source>
        <dbReference type="Google" id="ProtNLM"/>
    </source>
</evidence>
<proteinExistence type="predicted"/>
<dbReference type="OrthoDB" id="3335358at2759"/>
<dbReference type="GeneID" id="68353324"/>
<keyword evidence="2" id="KW-1185">Reference proteome</keyword>
<sequence>MEQVKHVYKILPSAPQDPIPAEYPFSDLDKADGFVHLSTSNQVPATADLFFAAASSLWLLKFDLGNLADSVIWEDGFPHLYGNFGAKDVHSVRKFERAERQSWADSMRDSSWLN</sequence>
<reference evidence="1" key="1">
    <citation type="submission" date="2021-09" db="EMBL/GenBank/DDBJ databases">
        <title>A high-quality genome of the endoparasitic fungus Hirsutella rhossiliensis with a comparison of Hirsutella genomes reveals transposable elements contributing to genome size variation.</title>
        <authorList>
            <person name="Lin R."/>
            <person name="Jiao Y."/>
            <person name="Sun X."/>
            <person name="Ling J."/>
            <person name="Xie B."/>
            <person name="Cheng X."/>
        </authorList>
    </citation>
    <scope>NUCLEOTIDE SEQUENCE</scope>
    <source>
        <strain evidence="1">HR02</strain>
    </source>
</reference>
<dbReference type="RefSeq" id="XP_044721280.1">
    <property type="nucleotide sequence ID" value="XM_044862666.1"/>
</dbReference>
<organism evidence="1 2">
    <name type="scientific">Hirsutella rhossiliensis</name>
    <dbReference type="NCBI Taxonomy" id="111463"/>
    <lineage>
        <taxon>Eukaryota</taxon>
        <taxon>Fungi</taxon>
        <taxon>Dikarya</taxon>
        <taxon>Ascomycota</taxon>
        <taxon>Pezizomycotina</taxon>
        <taxon>Sordariomycetes</taxon>
        <taxon>Hypocreomycetidae</taxon>
        <taxon>Hypocreales</taxon>
        <taxon>Ophiocordycipitaceae</taxon>
        <taxon>Hirsutella</taxon>
    </lineage>
</organism>
<evidence type="ECO:0000313" key="2">
    <source>
        <dbReference type="Proteomes" id="UP000824596"/>
    </source>
</evidence>
<dbReference type="PANTHER" id="PTHR34129">
    <property type="entry name" value="BLR1139 PROTEIN"/>
    <property type="match status" value="1"/>
</dbReference>
<dbReference type="PANTHER" id="PTHR34129:SF1">
    <property type="entry name" value="DUF952 DOMAIN-CONTAINING PROTEIN"/>
    <property type="match status" value="1"/>
</dbReference>
<evidence type="ECO:0000313" key="1">
    <source>
        <dbReference type="EMBL" id="KAH0963767.1"/>
    </source>
</evidence>
<name>A0A9P8MYQ4_9HYPO</name>
<gene>
    <name evidence="1" type="ORF">HRG_04195</name>
</gene>
<dbReference type="Gene3D" id="3.20.170.20">
    <property type="entry name" value="Protein of unknown function DUF952"/>
    <property type="match status" value="1"/>
</dbReference>
<comment type="caution">
    <text evidence="1">The sequence shown here is derived from an EMBL/GenBank/DDBJ whole genome shotgun (WGS) entry which is preliminary data.</text>
</comment>
<accession>A0A9P8MYQ4</accession>
<dbReference type="EMBL" id="JAIZPD010000004">
    <property type="protein sequence ID" value="KAH0963767.1"/>
    <property type="molecule type" value="Genomic_DNA"/>
</dbReference>
<dbReference type="SUPFAM" id="SSF56399">
    <property type="entry name" value="ADP-ribosylation"/>
    <property type="match status" value="1"/>
</dbReference>
<dbReference type="AlphaFoldDB" id="A0A9P8MYQ4"/>
<dbReference type="InterPro" id="IPR009297">
    <property type="entry name" value="DUF952"/>
</dbReference>